<dbReference type="AlphaFoldDB" id="A0A7G7W2D5"/>
<proteinExistence type="predicted"/>
<evidence type="ECO:0000313" key="2">
    <source>
        <dbReference type="Proteomes" id="UP000515489"/>
    </source>
</evidence>
<sequence length="90" mass="10164">MPKLLTRYDYWPIVVDQHFRGLWHFDDYSHEGPILVINGSKAATVVPLLLSKAATMDSLNAALRKYPLAEISPVVRAEIVRTVASIQFLQ</sequence>
<dbReference type="EMBL" id="CP060202">
    <property type="protein sequence ID" value="QNH60528.1"/>
    <property type="molecule type" value="Genomic_DNA"/>
</dbReference>
<dbReference type="RefSeq" id="WP_185886333.1">
    <property type="nucleotide sequence ID" value="NZ_CP060202.1"/>
</dbReference>
<accession>A0A7G7W2D5</accession>
<dbReference type="KEGG" id="hsk:H4317_09955"/>
<dbReference type="Proteomes" id="UP000515489">
    <property type="component" value="Chromosome"/>
</dbReference>
<keyword evidence="2" id="KW-1185">Reference proteome</keyword>
<organism evidence="1 2">
    <name type="scientific">Hymenobacter sediminicola</name>
    <dbReference type="NCBI Taxonomy" id="2761579"/>
    <lineage>
        <taxon>Bacteria</taxon>
        <taxon>Pseudomonadati</taxon>
        <taxon>Bacteroidota</taxon>
        <taxon>Cytophagia</taxon>
        <taxon>Cytophagales</taxon>
        <taxon>Hymenobacteraceae</taxon>
        <taxon>Hymenobacter</taxon>
    </lineage>
</organism>
<gene>
    <name evidence="1" type="ORF">H4317_09955</name>
</gene>
<protein>
    <submittedName>
        <fullName evidence="1">Uncharacterized protein</fullName>
    </submittedName>
</protein>
<evidence type="ECO:0000313" key="1">
    <source>
        <dbReference type="EMBL" id="QNH60528.1"/>
    </source>
</evidence>
<reference evidence="1 2" key="1">
    <citation type="submission" date="2020-08" db="EMBL/GenBank/DDBJ databases">
        <title>Hymenobacter sp. S2-20-2 genome sequencing.</title>
        <authorList>
            <person name="Jin L."/>
        </authorList>
    </citation>
    <scope>NUCLEOTIDE SEQUENCE [LARGE SCALE GENOMIC DNA]</scope>
    <source>
        <strain evidence="1 2">S2-20-2</strain>
    </source>
</reference>
<name>A0A7G7W2D5_9BACT</name>